<dbReference type="SUPFAM" id="SSF57756">
    <property type="entry name" value="Retrovirus zinc finger-like domains"/>
    <property type="match status" value="1"/>
</dbReference>
<evidence type="ECO:0000259" key="4">
    <source>
        <dbReference type="PROSITE" id="PS50158"/>
    </source>
</evidence>
<dbReference type="EMBL" id="BKCJ010009453">
    <property type="protein sequence ID" value="GEU87035.1"/>
    <property type="molecule type" value="Genomic_DNA"/>
</dbReference>
<feature type="compositionally biased region" description="Pro residues" evidence="3">
    <location>
        <begin position="1560"/>
        <end position="1582"/>
    </location>
</feature>
<dbReference type="InterPro" id="IPR043502">
    <property type="entry name" value="DNA/RNA_pol_sf"/>
</dbReference>
<feature type="region of interest" description="Disordered" evidence="3">
    <location>
        <begin position="1"/>
        <end position="155"/>
    </location>
</feature>
<feature type="region of interest" description="Disordered" evidence="3">
    <location>
        <begin position="712"/>
        <end position="732"/>
    </location>
</feature>
<dbReference type="PANTHER" id="PTHR11439">
    <property type="entry name" value="GAG-POL-RELATED RETROTRANSPOSON"/>
    <property type="match status" value="1"/>
</dbReference>
<proteinExistence type="predicted"/>
<feature type="compositionally biased region" description="Low complexity" evidence="3">
    <location>
        <begin position="1181"/>
        <end position="1190"/>
    </location>
</feature>
<feature type="region of interest" description="Disordered" evidence="3">
    <location>
        <begin position="441"/>
        <end position="463"/>
    </location>
</feature>
<dbReference type="GO" id="GO:0003676">
    <property type="term" value="F:nucleic acid binding"/>
    <property type="evidence" value="ECO:0007669"/>
    <property type="project" value="InterPro"/>
</dbReference>
<dbReference type="InterPro" id="IPR036875">
    <property type="entry name" value="Znf_CCHC_sf"/>
</dbReference>
<feature type="compositionally biased region" description="Pro residues" evidence="3">
    <location>
        <begin position="1"/>
        <end position="30"/>
    </location>
</feature>
<feature type="coiled-coil region" evidence="2">
    <location>
        <begin position="1611"/>
        <end position="1659"/>
    </location>
</feature>
<keyword evidence="2" id="KW-0175">Coiled coil</keyword>
<gene>
    <name evidence="5" type="ORF">Tci_059013</name>
</gene>
<accession>A0A6L2NR52</accession>
<feature type="region of interest" description="Disordered" evidence="3">
    <location>
        <begin position="1175"/>
        <end position="1195"/>
    </location>
</feature>
<keyword evidence="1" id="KW-0863">Zinc-finger</keyword>
<dbReference type="SMART" id="SM00343">
    <property type="entry name" value="ZnF_C2HC"/>
    <property type="match status" value="1"/>
</dbReference>
<dbReference type="InterPro" id="IPR013103">
    <property type="entry name" value="RVT_2"/>
</dbReference>
<dbReference type="PANTHER" id="PTHR11439:SF495">
    <property type="entry name" value="REVERSE TRANSCRIPTASE, RNA-DEPENDENT DNA POLYMERASE-RELATED"/>
    <property type="match status" value="1"/>
</dbReference>
<reference evidence="5" key="1">
    <citation type="journal article" date="2019" name="Sci. Rep.">
        <title>Draft genome of Tanacetum cinerariifolium, the natural source of mosquito coil.</title>
        <authorList>
            <person name="Yamashiro T."/>
            <person name="Shiraishi A."/>
            <person name="Satake H."/>
            <person name="Nakayama K."/>
        </authorList>
    </citation>
    <scope>NUCLEOTIDE SEQUENCE</scope>
</reference>
<keyword evidence="1" id="KW-0862">Zinc</keyword>
<dbReference type="Pfam" id="PF07727">
    <property type="entry name" value="RVT_2"/>
    <property type="match status" value="1"/>
</dbReference>
<dbReference type="Gene3D" id="4.10.60.10">
    <property type="entry name" value="Zinc finger, CCHC-type"/>
    <property type="match status" value="1"/>
</dbReference>
<feature type="compositionally biased region" description="Acidic residues" evidence="3">
    <location>
        <begin position="1545"/>
        <end position="1555"/>
    </location>
</feature>
<evidence type="ECO:0000256" key="2">
    <source>
        <dbReference type="SAM" id="Coils"/>
    </source>
</evidence>
<feature type="domain" description="CCHC-type" evidence="4">
    <location>
        <begin position="699"/>
        <end position="714"/>
    </location>
</feature>
<organism evidence="5">
    <name type="scientific">Tanacetum cinerariifolium</name>
    <name type="common">Dalmatian daisy</name>
    <name type="synonym">Chrysanthemum cinerariifolium</name>
    <dbReference type="NCBI Taxonomy" id="118510"/>
    <lineage>
        <taxon>Eukaryota</taxon>
        <taxon>Viridiplantae</taxon>
        <taxon>Streptophyta</taxon>
        <taxon>Embryophyta</taxon>
        <taxon>Tracheophyta</taxon>
        <taxon>Spermatophyta</taxon>
        <taxon>Magnoliopsida</taxon>
        <taxon>eudicotyledons</taxon>
        <taxon>Gunneridae</taxon>
        <taxon>Pentapetalae</taxon>
        <taxon>asterids</taxon>
        <taxon>campanulids</taxon>
        <taxon>Asterales</taxon>
        <taxon>Asteraceae</taxon>
        <taxon>Asteroideae</taxon>
        <taxon>Anthemideae</taxon>
        <taxon>Anthemidinae</taxon>
        <taxon>Tanacetum</taxon>
    </lineage>
</organism>
<dbReference type="PROSITE" id="PS50158">
    <property type="entry name" value="ZF_CCHC"/>
    <property type="match status" value="1"/>
</dbReference>
<dbReference type="SUPFAM" id="SSF56672">
    <property type="entry name" value="DNA/RNA polymerases"/>
    <property type="match status" value="1"/>
</dbReference>
<feature type="region of interest" description="Disordered" evidence="3">
    <location>
        <begin position="1116"/>
        <end position="1144"/>
    </location>
</feature>
<feature type="compositionally biased region" description="Acidic residues" evidence="3">
    <location>
        <begin position="80"/>
        <end position="94"/>
    </location>
</feature>
<keyword evidence="1" id="KW-0479">Metal-binding</keyword>
<feature type="compositionally biased region" description="Acidic residues" evidence="3">
    <location>
        <begin position="101"/>
        <end position="141"/>
    </location>
</feature>
<feature type="compositionally biased region" description="Basic and acidic residues" evidence="3">
    <location>
        <begin position="712"/>
        <end position="725"/>
    </location>
</feature>
<protein>
    <recommendedName>
        <fullName evidence="4">CCHC-type domain-containing protein</fullName>
    </recommendedName>
</protein>
<evidence type="ECO:0000256" key="1">
    <source>
        <dbReference type="PROSITE-ProRule" id="PRU00047"/>
    </source>
</evidence>
<evidence type="ECO:0000256" key="3">
    <source>
        <dbReference type="SAM" id="MobiDB-lite"/>
    </source>
</evidence>
<comment type="caution">
    <text evidence="5">The sequence shown here is derived from an EMBL/GenBank/DDBJ whole genome shotgun (WGS) entry which is preliminary data.</text>
</comment>
<sequence>MQPVAPPSPYYVPGPEHPPSPDYVPSPEHPSLPVEVPYVPEPEYPEYLAPSDYEAPLEDQPLPIDASLIAVSPGYVVDSDPNEDPEEDPEDDQADCLSDGGDGDDESSDDDDGDDDTDSNLDEDPKEEPFEDEEDDKDEEEHLAPTDSSAIPIVDPILPARDTEALEADEPTPTPRSPHSIIPLSQIRLRRARKTVRPKPSMSASMEACIARHATLPSPPLPVPSLPLPLPSPFTTSPTDTRASLGYRAAVNRMRALLPSTSCRTDILEADVLPRKRAYLTTPALGFEAGYGITDTWDEIVDNLMEIDPTTLEGVDQRMIELDTTVRKRTDEFEIRFEEAQDDRAFLRARVNTLFRDRQDHHCTAMLLDRDVMYARKAWAGSEDRSSAIIAHVRTLEAHKILPKKRTTRATPATTTTPTTTVMDAELHALIDRGVAAALAERDADRSRNGNNSNDSGTGGRRMLLEESTKVERYISGLLNMIHGSFKASKPRSMQEAIEFATEMMYKKMLTHAERQAEHKRKFDDTLRNNHHQQQAFKKNNVARAYTAGLGDKKPYGGTKPLCPKCNYHHDGPCAPKEIELEMEMLWQELILNGDSPTPTRVVDGVVRDVAPTTTEQKLAKKNELKARGTLLMALPDKHQLKFNTYKDANTNESVSAITSVSAASTKVLVFALPNVDNLRDGSQVADGHADHERKEVECYNCHRRGHFARECTSPKDNRNKDTQRRNVPVETSTSNALVSQCDGVGSDNEVAPCTKACSKAYATLQSHYDKLTVDLRKLQFDVLSYKTGLESVEASIVFDCDKLNGSKIDVSVPISPVHARYKLGEGYHAVPPPYTGTFMATKPNLVFHNALTVSEIIPNVFNVETSAPIQEMSQSNRPSAPIIEDWVSNSKDESEGEPMPTQKAPSFVQTTKHVKTPRTSVKLVEHPTPAEKLRKDIPKSRGHRHSWNRKAYFVCKSLNHLIKDYDYYEKKMVQMPVRNHAMRGNHQHYARMSHPHTNRHLVPTAVLTWSRLIPLTASRPVTTAAKQVNVVQGTKGNWDKGVIDSGFSRHMTRNISYLSDFEEINGGYVAFGGNPKGCKITGKENQPNHNAGIQENLNACTGTDVAFDVKEPKFEVHVSPSSSDKTKNHDEKTKREAKGKNPVNLSTRVRNLSEEFKDFSSNNTNGVNVASTPVTVVGPNSTNSTNNFNATRPSDNAVSSPFEIGGKYLFVDPSHYPDDPNMPALEDITYSNDEEAEEGIYYEQVFAPIARIEAIRLFLAYASFMGFMVYQMDVKSDFLYGTIEEEVYVYQPLGFEDLDYPDKVYKVVKALYGLHQAPRAWYEILANYLLENGFQMGKIDQTLFIKNQKGLQVNQKVDGIFITQDKYVAEILRKFGLTDGKSASTPIDTEKPLLKDPDGKDVDVHTYMSMIGSLMYLTSSRPDIMFAIYTCARFQVTLKASHLHAVKRIFRYLKGKPHLGLWYPKDSPFNLVAYYDSDYVAASLDRKSTTEGCQFLGCRLISWQCKKHTVVATSLTEAKYVAVVLEYYGFKISCWTMVQDVVEDDTEDENDDNEVSAKPTPPSPTPATPPPPTQEPIPSPPQAESAQPSSPLPQQPSQTMDILQSAMALLNTLLEACDTLTKKVANLEQDKVAQAIEITKLKQRVRKLEKKRSFKSSRLKRLRKGKIAELDADKDVTLVDAEEDMDADVQGRLVESQAKVYHLDLQHVEKVLSMQDTDEAEPVEVEEVIKVVTAAKLMTNVVTTAATTITTTQEPMASTPRRRKGVVIQDPEETATASVIIHLEVKSRDKGKGILIEEPKPLKRQAQIEQDKAFARQLEAEFNANIN</sequence>
<feature type="compositionally biased region" description="Basic and acidic residues" evidence="3">
    <location>
        <begin position="1125"/>
        <end position="1140"/>
    </location>
</feature>
<feature type="region of interest" description="Disordered" evidence="3">
    <location>
        <begin position="890"/>
        <end position="922"/>
    </location>
</feature>
<dbReference type="Pfam" id="PF00098">
    <property type="entry name" value="zf-CCHC"/>
    <property type="match status" value="1"/>
</dbReference>
<evidence type="ECO:0000313" key="5">
    <source>
        <dbReference type="EMBL" id="GEU87035.1"/>
    </source>
</evidence>
<dbReference type="GO" id="GO:0008270">
    <property type="term" value="F:zinc ion binding"/>
    <property type="evidence" value="ECO:0007669"/>
    <property type="project" value="UniProtKB-KW"/>
</dbReference>
<feature type="region of interest" description="Disordered" evidence="3">
    <location>
        <begin position="1545"/>
        <end position="1599"/>
    </location>
</feature>
<dbReference type="InterPro" id="IPR001878">
    <property type="entry name" value="Znf_CCHC"/>
</dbReference>
<name>A0A6L2NR52_TANCI</name>